<gene>
    <name evidence="1" type="ORF">FIV42_15365</name>
</gene>
<proteinExistence type="predicted"/>
<reference evidence="1 2" key="1">
    <citation type="submission" date="2019-06" db="EMBL/GenBank/DDBJ databases">
        <title>Persicimonas caeni gen. nov., sp. nov., a predatory bacterium isolated from solar saltern.</title>
        <authorList>
            <person name="Wang S."/>
        </authorList>
    </citation>
    <scope>NUCLEOTIDE SEQUENCE [LARGE SCALE GENOMIC DNA]</scope>
    <source>
        <strain evidence="1 2">YN101</strain>
    </source>
</reference>
<dbReference type="EMBL" id="CP041186">
    <property type="protein sequence ID" value="QDG52071.1"/>
    <property type="molecule type" value="Genomic_DNA"/>
</dbReference>
<evidence type="ECO:0000313" key="1">
    <source>
        <dbReference type="EMBL" id="QDG52071.1"/>
    </source>
</evidence>
<dbReference type="RefSeq" id="WP_141198548.1">
    <property type="nucleotide sequence ID" value="NZ_CP041186.1"/>
</dbReference>
<keyword evidence="2" id="KW-1185">Reference proteome</keyword>
<organism evidence="1 2">
    <name type="scientific">Persicimonas caeni</name>
    <dbReference type="NCBI Taxonomy" id="2292766"/>
    <lineage>
        <taxon>Bacteria</taxon>
        <taxon>Deltaproteobacteria</taxon>
        <taxon>Bradymonadales</taxon>
        <taxon>Bradymonadaceae</taxon>
        <taxon>Persicimonas</taxon>
    </lineage>
</organism>
<dbReference type="OrthoDB" id="6878627at2"/>
<protein>
    <submittedName>
        <fullName evidence="1">DUF4365 domain-containing protein</fullName>
    </submittedName>
</protein>
<dbReference type="Proteomes" id="UP000315995">
    <property type="component" value="Chromosome"/>
</dbReference>
<accession>A0A5B8Y5R5</accession>
<accession>A0A4Y6PUR0</accession>
<evidence type="ECO:0000313" key="2">
    <source>
        <dbReference type="Proteomes" id="UP000315995"/>
    </source>
</evidence>
<sequence length="556" mass="62265">MSKTGDIAEDHFRSIVTRAGFECHRPAHDRRGWDFILEFPENIHVQFDASEMFNRAVEQRAFVQVKGTRSGSKSMSVALQHWERFAKDSRPCFFYVLEIDDSSVPQEAYLIHVGEHLVGEVAKRLANLAEDDVRKFRKLTKNLNWSRAEPLDPNDHHLLSEKLRAAAGTAPDEYADLKREWLKQAGVSETFPFGGTAAIEAPNREALIQTLNDFYLGQTKKLELAKFEAFEQRFGSRVRAPEEMRWHDQQSEAWVELGAKAGNLVVSLAGDLQFPPVKLPVEIYSNAWVVEQFGLERADVEFRASSPCLDFRFGRGQISLSLSMPESDDPIQLSPAAGAGRVLRLMNAGARRDKPLNVKFDFEDGVAASPEIELPPRVSFEDVDDALLQTLAAAFHAQELAQSVGLKTDDLAVRPEHLLEQSRALALTNLLHQPQQGHLIQFSSNVETNEDWTGEQVAAALITAITLDKSVVVTGGVVRGVATVISEEGEWPRIKVQEATPTLLLQSRVFPREASDDVEDFLAQALDHVEHWTEEKDIHLVHIPDFVAEKPLCLDD</sequence>
<dbReference type="AlphaFoldDB" id="A0A4Y6PUR0"/>
<name>A0A4Y6PUR0_PERCE</name>